<dbReference type="RefSeq" id="WP_146394140.1">
    <property type="nucleotide sequence ID" value="NZ_SJPJ01000001.1"/>
</dbReference>
<keyword evidence="2" id="KW-1185">Reference proteome</keyword>
<proteinExistence type="predicted"/>
<name>A0A5C5YVU4_9BACT</name>
<organism evidence="1 2">
    <name type="scientific">Novipirellula herctigrandis</name>
    <dbReference type="NCBI Taxonomy" id="2527986"/>
    <lineage>
        <taxon>Bacteria</taxon>
        <taxon>Pseudomonadati</taxon>
        <taxon>Planctomycetota</taxon>
        <taxon>Planctomycetia</taxon>
        <taxon>Pirellulales</taxon>
        <taxon>Pirellulaceae</taxon>
        <taxon>Novipirellula</taxon>
    </lineage>
</organism>
<sequence length="152" mass="16691">MNRFVSLLLLPMFMLGQTLPHSHAGSNVREPDDHSLRPHVHITHSHHDHHGGHEHGHQHDAEEFSVGGFGDLSPFANHDDDAVYFATSAVSTNRVLVASQSDWLRMLALSPPSALSPSIVTVSDLCCCSRISDPPDRYSALPVYLLTASLRL</sequence>
<evidence type="ECO:0000313" key="2">
    <source>
        <dbReference type="Proteomes" id="UP000315010"/>
    </source>
</evidence>
<evidence type="ECO:0000313" key="1">
    <source>
        <dbReference type="EMBL" id="TWT78960.1"/>
    </source>
</evidence>
<accession>A0A5C5YVU4</accession>
<reference evidence="1 2" key="1">
    <citation type="submission" date="2019-02" db="EMBL/GenBank/DDBJ databases">
        <title>Deep-cultivation of Planctomycetes and their phenomic and genomic characterization uncovers novel biology.</title>
        <authorList>
            <person name="Wiegand S."/>
            <person name="Jogler M."/>
            <person name="Boedeker C."/>
            <person name="Pinto D."/>
            <person name="Vollmers J."/>
            <person name="Rivas-Marin E."/>
            <person name="Kohn T."/>
            <person name="Peeters S.H."/>
            <person name="Heuer A."/>
            <person name="Rast P."/>
            <person name="Oberbeckmann S."/>
            <person name="Bunk B."/>
            <person name="Jeske O."/>
            <person name="Meyerdierks A."/>
            <person name="Storesund J.E."/>
            <person name="Kallscheuer N."/>
            <person name="Luecker S."/>
            <person name="Lage O.M."/>
            <person name="Pohl T."/>
            <person name="Merkel B.J."/>
            <person name="Hornburger P."/>
            <person name="Mueller R.-W."/>
            <person name="Bruemmer F."/>
            <person name="Labrenz M."/>
            <person name="Spormann A.M."/>
            <person name="Op Den Camp H."/>
            <person name="Overmann J."/>
            <person name="Amann R."/>
            <person name="Jetten M.S.M."/>
            <person name="Mascher T."/>
            <person name="Medema M.H."/>
            <person name="Devos D.P."/>
            <person name="Kaster A.-K."/>
            <person name="Ovreas L."/>
            <person name="Rohde M."/>
            <person name="Galperin M.Y."/>
            <person name="Jogler C."/>
        </authorList>
    </citation>
    <scope>NUCLEOTIDE SEQUENCE [LARGE SCALE GENOMIC DNA]</scope>
    <source>
        <strain evidence="1 2">CA13</strain>
    </source>
</reference>
<dbReference type="EMBL" id="SJPJ01000001">
    <property type="protein sequence ID" value="TWT78960.1"/>
    <property type="molecule type" value="Genomic_DNA"/>
</dbReference>
<protein>
    <submittedName>
        <fullName evidence="1">Uncharacterized protein</fullName>
    </submittedName>
</protein>
<dbReference type="OrthoDB" id="278458at2"/>
<dbReference type="AlphaFoldDB" id="A0A5C5YVU4"/>
<dbReference type="Proteomes" id="UP000315010">
    <property type="component" value="Unassembled WGS sequence"/>
</dbReference>
<gene>
    <name evidence="1" type="ORF">CA13_03570</name>
</gene>
<comment type="caution">
    <text evidence="1">The sequence shown here is derived from an EMBL/GenBank/DDBJ whole genome shotgun (WGS) entry which is preliminary data.</text>
</comment>